<evidence type="ECO:0000256" key="5">
    <source>
        <dbReference type="SAM" id="MobiDB-lite"/>
    </source>
</evidence>
<dbReference type="InterPro" id="IPR019775">
    <property type="entry name" value="WD40_repeat_CS"/>
</dbReference>
<keyword evidence="2 4" id="KW-0863">Zinc-finger</keyword>
<gene>
    <name evidence="7" type="ORF">CAMP_LOCUS3292</name>
</gene>
<dbReference type="GO" id="GO:0008270">
    <property type="term" value="F:zinc ion binding"/>
    <property type="evidence" value="ECO:0007669"/>
    <property type="project" value="UniProtKB-KW"/>
</dbReference>
<dbReference type="GO" id="GO:0005769">
    <property type="term" value="C:early endosome"/>
    <property type="evidence" value="ECO:0007669"/>
    <property type="project" value="TreeGrafter"/>
</dbReference>
<feature type="compositionally biased region" description="Low complexity" evidence="5">
    <location>
        <begin position="261"/>
        <end position="272"/>
    </location>
</feature>
<feature type="compositionally biased region" description="Acidic residues" evidence="5">
    <location>
        <begin position="248"/>
        <end position="260"/>
    </location>
</feature>
<dbReference type="PROSITE" id="PS00678">
    <property type="entry name" value="WD_REPEATS_1"/>
    <property type="match status" value="1"/>
</dbReference>
<dbReference type="PROSITE" id="PS50178">
    <property type="entry name" value="ZF_FYVE"/>
    <property type="match status" value="1"/>
</dbReference>
<keyword evidence="3" id="KW-0862">Zinc</keyword>
<dbReference type="InterPro" id="IPR017455">
    <property type="entry name" value="Znf_FYVE-rel"/>
</dbReference>
<evidence type="ECO:0000256" key="1">
    <source>
        <dbReference type="ARBA" id="ARBA00022723"/>
    </source>
</evidence>
<dbReference type="Proteomes" id="UP001152747">
    <property type="component" value="Unassembled WGS sequence"/>
</dbReference>
<evidence type="ECO:0000313" key="8">
    <source>
        <dbReference type="Proteomes" id="UP001152747"/>
    </source>
</evidence>
<keyword evidence="8" id="KW-1185">Reference proteome</keyword>
<evidence type="ECO:0000256" key="3">
    <source>
        <dbReference type="ARBA" id="ARBA00022833"/>
    </source>
</evidence>
<dbReference type="Pfam" id="PF01363">
    <property type="entry name" value="FYVE"/>
    <property type="match status" value="1"/>
</dbReference>
<evidence type="ECO:0000313" key="7">
    <source>
        <dbReference type="EMBL" id="CAI5440655.1"/>
    </source>
</evidence>
<dbReference type="PANTHER" id="PTHR46189:SF1">
    <property type="entry name" value="LD41958P"/>
    <property type="match status" value="1"/>
</dbReference>
<keyword evidence="1" id="KW-0479">Metal-binding</keyword>
<comment type="caution">
    <text evidence="7">The sequence shown here is derived from an EMBL/GenBank/DDBJ whole genome shotgun (WGS) entry which is preliminary data.</text>
</comment>
<sequence>MPFEKFTECNRTIWAPKNAIIKSELIKKYPESSVIFTNGVFFENHQEEEILKTGVGNIFGLRFVEQLQLYRCDLTGKDLNVEIVEIDTFVHLESGAQITKGTTTQFIDNNFLFLESFQKNQYFFNDLVHLDEGSLEKEVPMENLELENTFETLKSTSNSPARDSLSDDLVLMDFETEKSASDNEHQLSEFNAIRTSASTVSTTSTLPGSFALKNDEEATKSKMSKNLKRSQVSNQKNISKKQKKNENTEQETSFDSDNSLDDSNPSPNSSGNIRKKLGVQINVVKKQKKPRRKQVDKTFGEKLRFEEAKKTMKKMCHLKIRTNSTEMVDVDKIEFSAVLREDVTDEVENNVFGYKNDHTGKYIILSGQTKIEQLCVKNGKTSVTIFNVDEANANLVAIIRSMTVREFSTAEKMNHVRFIFASANFRFDWLRKLTCNKLKDLFFMFNREFYPPWLIRISVLDENVFSILKSVMRKFSKNGVTLARKIPGIYETNRSKLLEVLLNFDANPTSRITDLVDEIRNLEVNNATVLLRKKYPRPVVEKFLENANDPQLTKFCRNVKGAKTYDGIVEEYESFKNSGFGIRFCDDIEPSEVGFLNAMDLGGLDDWISYEQQCQILFLVNDESEVCSLKKFVLLKEPVIINQTTMKLLPISIRVYENGEIVDDEDQITEIILRKSKISTDLFELKEFVELIPKFGRTVETPAWRKNDFCEKCNSPFFWNLQAMWQRKVVGLRQHHCRTCGAAVCGTCCNNWTSYPPMGFETKIRICNDCDAKMKDNPQNFDLTPLAANHEIRTGITAMHLQETLGLLATSGQNRVIMIWDVKNLL</sequence>
<dbReference type="EMBL" id="CANHGI010000002">
    <property type="protein sequence ID" value="CAI5440655.1"/>
    <property type="molecule type" value="Genomic_DNA"/>
</dbReference>
<dbReference type="AlphaFoldDB" id="A0A9P1I9J3"/>
<dbReference type="InterPro" id="IPR011011">
    <property type="entry name" value="Znf_FYVE_PHD"/>
</dbReference>
<feature type="domain" description="FYVE-type" evidence="6">
    <location>
        <begin position="704"/>
        <end position="775"/>
    </location>
</feature>
<reference evidence="7" key="1">
    <citation type="submission" date="2022-11" db="EMBL/GenBank/DDBJ databases">
        <authorList>
            <person name="Kikuchi T."/>
        </authorList>
    </citation>
    <scope>NUCLEOTIDE SEQUENCE</scope>
    <source>
        <strain evidence="7">PS1010</strain>
    </source>
</reference>
<dbReference type="OrthoDB" id="63070at2759"/>
<dbReference type="InterPro" id="IPR042234">
    <property type="entry name" value="WDFY1/WDFY2"/>
</dbReference>
<dbReference type="CDD" id="cd15718">
    <property type="entry name" value="FYVE_WDFY1_like"/>
    <property type="match status" value="1"/>
</dbReference>
<organism evidence="7 8">
    <name type="scientific">Caenorhabditis angaria</name>
    <dbReference type="NCBI Taxonomy" id="860376"/>
    <lineage>
        <taxon>Eukaryota</taxon>
        <taxon>Metazoa</taxon>
        <taxon>Ecdysozoa</taxon>
        <taxon>Nematoda</taxon>
        <taxon>Chromadorea</taxon>
        <taxon>Rhabditida</taxon>
        <taxon>Rhabditina</taxon>
        <taxon>Rhabditomorpha</taxon>
        <taxon>Rhabditoidea</taxon>
        <taxon>Rhabditidae</taxon>
        <taxon>Peloderinae</taxon>
        <taxon>Caenorhabditis</taxon>
    </lineage>
</organism>
<dbReference type="InterPro" id="IPR013083">
    <property type="entry name" value="Znf_RING/FYVE/PHD"/>
</dbReference>
<feature type="region of interest" description="Disordered" evidence="5">
    <location>
        <begin position="197"/>
        <end position="278"/>
    </location>
</feature>
<evidence type="ECO:0000259" key="6">
    <source>
        <dbReference type="PROSITE" id="PS50178"/>
    </source>
</evidence>
<proteinExistence type="predicted"/>
<evidence type="ECO:0000256" key="4">
    <source>
        <dbReference type="PROSITE-ProRule" id="PRU00091"/>
    </source>
</evidence>
<dbReference type="PANTHER" id="PTHR46189">
    <property type="entry name" value="LD41958P"/>
    <property type="match status" value="1"/>
</dbReference>
<evidence type="ECO:0000256" key="2">
    <source>
        <dbReference type="ARBA" id="ARBA00022771"/>
    </source>
</evidence>
<protein>
    <recommendedName>
        <fullName evidence="6">FYVE-type domain-containing protein</fullName>
    </recommendedName>
</protein>
<dbReference type="Gene3D" id="3.30.40.10">
    <property type="entry name" value="Zinc/RING finger domain, C3HC4 (zinc finger)"/>
    <property type="match status" value="1"/>
</dbReference>
<accession>A0A9P1I9J3</accession>
<dbReference type="SUPFAM" id="SSF57903">
    <property type="entry name" value="FYVE/PHD zinc finger"/>
    <property type="match status" value="1"/>
</dbReference>
<name>A0A9P1I9J3_9PELO</name>
<dbReference type="InterPro" id="IPR000306">
    <property type="entry name" value="Znf_FYVE"/>
</dbReference>
<dbReference type="FunFam" id="3.30.40.10:FF:000105">
    <property type="entry name" value="WD repeat and FYVE domain-containing protein 2"/>
    <property type="match status" value="1"/>
</dbReference>
<dbReference type="SMART" id="SM00064">
    <property type="entry name" value="FYVE"/>
    <property type="match status" value="1"/>
</dbReference>